<keyword evidence="1" id="KW-0238">DNA-binding</keyword>
<dbReference type="PANTHER" id="PTHR36924:SF1">
    <property type="entry name" value="ANTITOXIN HIGA-1"/>
    <property type="match status" value="1"/>
</dbReference>
<dbReference type="PROSITE" id="PS50943">
    <property type="entry name" value="HTH_CROC1"/>
    <property type="match status" value="1"/>
</dbReference>
<protein>
    <recommendedName>
        <fullName evidence="2">HTH cro/C1-type domain-containing protein</fullName>
    </recommendedName>
</protein>
<reference evidence="3 4" key="1">
    <citation type="submission" date="2020-04" db="EMBL/GenBank/DDBJ databases">
        <authorList>
            <person name="De Canck E."/>
        </authorList>
    </citation>
    <scope>NUCLEOTIDE SEQUENCE [LARGE SCALE GENOMIC DNA]</scope>
    <source>
        <strain evidence="3 4">LMG 28688</strain>
    </source>
</reference>
<dbReference type="InterPro" id="IPR010982">
    <property type="entry name" value="Lambda_DNA-bd_dom_sf"/>
</dbReference>
<dbReference type="Gene3D" id="1.10.260.40">
    <property type="entry name" value="lambda repressor-like DNA-binding domains"/>
    <property type="match status" value="1"/>
</dbReference>
<dbReference type="SUPFAM" id="SSF47413">
    <property type="entry name" value="lambda repressor-like DNA-binding domains"/>
    <property type="match status" value="1"/>
</dbReference>
<evidence type="ECO:0000259" key="2">
    <source>
        <dbReference type="PROSITE" id="PS50943"/>
    </source>
</evidence>
<dbReference type="Proteomes" id="UP000494119">
    <property type="component" value="Unassembled WGS sequence"/>
</dbReference>
<sequence>MKDTIRMRNPPHPGETLREDILPELGLTVTEAAAQLGVTRVALSRVLNGRAGISPEMALRLEAWLGEENGARADLWLAQQAAYDLWQARAKGLPHVQPAVARA</sequence>
<name>A0A6J5FDX4_9BURK</name>
<keyword evidence="4" id="KW-1185">Reference proteome</keyword>
<evidence type="ECO:0000313" key="3">
    <source>
        <dbReference type="EMBL" id="CAB3775531.1"/>
    </source>
</evidence>
<dbReference type="GO" id="GO:0003677">
    <property type="term" value="F:DNA binding"/>
    <property type="evidence" value="ECO:0007669"/>
    <property type="project" value="UniProtKB-KW"/>
</dbReference>
<proteinExistence type="predicted"/>
<dbReference type="EMBL" id="CADIKL010000001">
    <property type="protein sequence ID" value="CAB3775531.1"/>
    <property type="molecule type" value="Genomic_DNA"/>
</dbReference>
<gene>
    <name evidence="3" type="ORF">LMG28688_00026</name>
</gene>
<dbReference type="AlphaFoldDB" id="A0A6J5FDX4"/>
<evidence type="ECO:0000313" key="4">
    <source>
        <dbReference type="Proteomes" id="UP000494119"/>
    </source>
</evidence>
<evidence type="ECO:0000256" key="1">
    <source>
        <dbReference type="ARBA" id="ARBA00023125"/>
    </source>
</evidence>
<organism evidence="3 4">
    <name type="scientific">Paraburkholderia caffeinitolerans</name>
    <dbReference type="NCBI Taxonomy" id="1723730"/>
    <lineage>
        <taxon>Bacteria</taxon>
        <taxon>Pseudomonadati</taxon>
        <taxon>Pseudomonadota</taxon>
        <taxon>Betaproteobacteria</taxon>
        <taxon>Burkholderiales</taxon>
        <taxon>Burkholderiaceae</taxon>
        <taxon>Paraburkholderia</taxon>
    </lineage>
</organism>
<dbReference type="Pfam" id="PF01381">
    <property type="entry name" value="HTH_3"/>
    <property type="match status" value="1"/>
</dbReference>
<dbReference type="NCBIfam" id="TIGR02607">
    <property type="entry name" value="antidote_HigA"/>
    <property type="match status" value="1"/>
</dbReference>
<dbReference type="CDD" id="cd00093">
    <property type="entry name" value="HTH_XRE"/>
    <property type="match status" value="1"/>
</dbReference>
<dbReference type="InterPro" id="IPR001387">
    <property type="entry name" value="Cro/C1-type_HTH"/>
</dbReference>
<accession>A0A6J5FDX4</accession>
<dbReference type="PANTHER" id="PTHR36924">
    <property type="entry name" value="ANTITOXIN HIGA-1"/>
    <property type="match status" value="1"/>
</dbReference>
<feature type="domain" description="HTH cro/C1-type" evidence="2">
    <location>
        <begin position="24"/>
        <end position="61"/>
    </location>
</feature>
<dbReference type="InterPro" id="IPR013430">
    <property type="entry name" value="Toxin_antidote_HigA"/>
</dbReference>